<evidence type="ECO:0000313" key="1">
    <source>
        <dbReference type="EMBL" id="CAF2140436.1"/>
    </source>
</evidence>
<gene>
    <name evidence="1" type="ORF">DARMORV10_A02P21000.1</name>
</gene>
<accession>A0A816WZ06</accession>
<protein>
    <submittedName>
        <fullName evidence="1">(rape) hypothetical protein</fullName>
    </submittedName>
</protein>
<organism evidence="1">
    <name type="scientific">Brassica napus</name>
    <name type="common">Rape</name>
    <dbReference type="NCBI Taxonomy" id="3708"/>
    <lineage>
        <taxon>Eukaryota</taxon>
        <taxon>Viridiplantae</taxon>
        <taxon>Streptophyta</taxon>
        <taxon>Embryophyta</taxon>
        <taxon>Tracheophyta</taxon>
        <taxon>Spermatophyta</taxon>
        <taxon>Magnoliopsida</taxon>
        <taxon>eudicotyledons</taxon>
        <taxon>Gunneridae</taxon>
        <taxon>Pentapetalae</taxon>
        <taxon>rosids</taxon>
        <taxon>malvids</taxon>
        <taxon>Brassicales</taxon>
        <taxon>Brassicaceae</taxon>
        <taxon>Brassiceae</taxon>
        <taxon>Brassica</taxon>
    </lineage>
</organism>
<sequence>MQKYDPTIVKNKPCSAPTRSETISRTNAAWNKISKRTGLAWIFTGERMNSKLEGSSTQAFVKSLLIAEAFAMRLALIKTATLEISFLMMSS</sequence>
<dbReference type="AlphaFoldDB" id="A0A816WZ06"/>
<dbReference type="EMBL" id="HG994356">
    <property type="protein sequence ID" value="CAF2140436.1"/>
    <property type="molecule type" value="Genomic_DNA"/>
</dbReference>
<reference evidence="1" key="1">
    <citation type="submission" date="2021-01" db="EMBL/GenBank/DDBJ databases">
        <authorList>
            <consortium name="Genoscope - CEA"/>
            <person name="William W."/>
        </authorList>
    </citation>
    <scope>NUCLEOTIDE SEQUENCE</scope>
</reference>
<feature type="non-terminal residue" evidence="1">
    <location>
        <position position="91"/>
    </location>
</feature>
<name>A0A816WZ06_BRANA</name>
<proteinExistence type="predicted"/>
<dbReference type="Proteomes" id="UP001295469">
    <property type="component" value="Chromosome A02"/>
</dbReference>